<dbReference type="AlphaFoldDB" id="A0A835CJN2"/>
<gene>
    <name evidence="1" type="ORF">G2W53_000656</name>
</gene>
<sequence>MEVKEDEDMQVVIESHGQFNTNMEFCATIISHRSRIQPTRSKY</sequence>
<evidence type="ECO:0000313" key="1">
    <source>
        <dbReference type="EMBL" id="KAF7843751.1"/>
    </source>
</evidence>
<accession>A0A835CJN2</accession>
<dbReference type="EMBL" id="JAAIUW010000001">
    <property type="protein sequence ID" value="KAF7843751.1"/>
    <property type="molecule type" value="Genomic_DNA"/>
</dbReference>
<proteinExistence type="predicted"/>
<comment type="caution">
    <text evidence="1">The sequence shown here is derived from an EMBL/GenBank/DDBJ whole genome shotgun (WGS) entry which is preliminary data.</text>
</comment>
<reference evidence="1" key="1">
    <citation type="submission" date="2020-09" db="EMBL/GenBank/DDBJ databases">
        <title>Genome-Enabled Discovery of Anthraquinone Biosynthesis in Senna tora.</title>
        <authorList>
            <person name="Kang S.-H."/>
            <person name="Pandey R.P."/>
            <person name="Lee C.-M."/>
            <person name="Sim J.-S."/>
            <person name="Jeong J.-T."/>
            <person name="Choi B.-S."/>
            <person name="Jung M."/>
            <person name="Ginzburg D."/>
            <person name="Zhao K."/>
            <person name="Won S.Y."/>
            <person name="Oh T.-J."/>
            <person name="Yu Y."/>
            <person name="Kim N.-H."/>
            <person name="Lee O.R."/>
            <person name="Lee T.-H."/>
            <person name="Bashyal P."/>
            <person name="Kim T.-S."/>
            <person name="Lee W.-H."/>
            <person name="Kawkins C."/>
            <person name="Kim C.-K."/>
            <person name="Kim J.S."/>
            <person name="Ahn B.O."/>
            <person name="Rhee S.Y."/>
            <person name="Sohng J.K."/>
        </authorList>
    </citation>
    <scope>NUCLEOTIDE SEQUENCE</scope>
    <source>
        <tissue evidence="1">Leaf</tissue>
    </source>
</reference>
<protein>
    <submittedName>
        <fullName evidence="1">Uncharacterized protein</fullName>
    </submittedName>
</protein>
<evidence type="ECO:0000313" key="2">
    <source>
        <dbReference type="Proteomes" id="UP000634136"/>
    </source>
</evidence>
<keyword evidence="2" id="KW-1185">Reference proteome</keyword>
<dbReference type="Proteomes" id="UP000634136">
    <property type="component" value="Unassembled WGS sequence"/>
</dbReference>
<organism evidence="1 2">
    <name type="scientific">Senna tora</name>
    <dbReference type="NCBI Taxonomy" id="362788"/>
    <lineage>
        <taxon>Eukaryota</taxon>
        <taxon>Viridiplantae</taxon>
        <taxon>Streptophyta</taxon>
        <taxon>Embryophyta</taxon>
        <taxon>Tracheophyta</taxon>
        <taxon>Spermatophyta</taxon>
        <taxon>Magnoliopsida</taxon>
        <taxon>eudicotyledons</taxon>
        <taxon>Gunneridae</taxon>
        <taxon>Pentapetalae</taxon>
        <taxon>rosids</taxon>
        <taxon>fabids</taxon>
        <taxon>Fabales</taxon>
        <taxon>Fabaceae</taxon>
        <taxon>Caesalpinioideae</taxon>
        <taxon>Cassia clade</taxon>
        <taxon>Senna</taxon>
    </lineage>
</organism>
<name>A0A835CJN2_9FABA</name>